<protein>
    <submittedName>
        <fullName evidence="1">Uncharacterized protein</fullName>
    </submittedName>
</protein>
<evidence type="ECO:0000313" key="1">
    <source>
        <dbReference type="EMBL" id="MBW94229.1"/>
    </source>
</evidence>
<proteinExistence type="predicted"/>
<reference evidence="1" key="1">
    <citation type="submission" date="2018-02" db="EMBL/GenBank/DDBJ databases">
        <title>Rhizophora mucronata_Transcriptome.</title>
        <authorList>
            <person name="Meera S.P."/>
            <person name="Sreeshan A."/>
            <person name="Augustine A."/>
        </authorList>
    </citation>
    <scope>NUCLEOTIDE SEQUENCE</scope>
    <source>
        <tissue evidence="1">Leaf</tissue>
    </source>
</reference>
<dbReference type="EMBL" id="GGEC01013746">
    <property type="protein sequence ID" value="MBW94229.1"/>
    <property type="molecule type" value="Transcribed_RNA"/>
</dbReference>
<sequence length="81" mass="9536">MKSQSFQNLRSLRSQLYQNLKCQSFPNLSFPRYQICLNMRFQSSQNLKCQKCPNCPSYPLLHTFLSCQSPPSLPFQLFPRT</sequence>
<name>A0A2P2JLA7_RHIMU</name>
<accession>A0A2P2JLA7</accession>
<dbReference type="AlphaFoldDB" id="A0A2P2JLA7"/>
<organism evidence="1">
    <name type="scientific">Rhizophora mucronata</name>
    <name type="common">Asiatic mangrove</name>
    <dbReference type="NCBI Taxonomy" id="61149"/>
    <lineage>
        <taxon>Eukaryota</taxon>
        <taxon>Viridiplantae</taxon>
        <taxon>Streptophyta</taxon>
        <taxon>Embryophyta</taxon>
        <taxon>Tracheophyta</taxon>
        <taxon>Spermatophyta</taxon>
        <taxon>Magnoliopsida</taxon>
        <taxon>eudicotyledons</taxon>
        <taxon>Gunneridae</taxon>
        <taxon>Pentapetalae</taxon>
        <taxon>rosids</taxon>
        <taxon>fabids</taxon>
        <taxon>Malpighiales</taxon>
        <taxon>Rhizophoraceae</taxon>
        <taxon>Rhizophora</taxon>
    </lineage>
</organism>